<keyword evidence="2" id="KW-1185">Reference proteome</keyword>
<dbReference type="AlphaFoldDB" id="A0AA39SGX0"/>
<gene>
    <name evidence="1" type="ORF">LWI29_012818</name>
</gene>
<reference evidence="1" key="2">
    <citation type="submission" date="2023-06" db="EMBL/GenBank/DDBJ databases">
        <authorList>
            <person name="Swenson N.G."/>
            <person name="Wegrzyn J.L."/>
            <person name="Mcevoy S.L."/>
        </authorList>
    </citation>
    <scope>NUCLEOTIDE SEQUENCE</scope>
    <source>
        <strain evidence="1">NS2018</strain>
        <tissue evidence="1">Leaf</tissue>
    </source>
</reference>
<sequence length="67" mass="7712">MKQNNCFLMKGSSKVACPIKVLESTLNINNFGLHKEEDQPSQLCISFEIDIIYLFDKFVEVNSEEQL</sequence>
<proteinExistence type="predicted"/>
<organism evidence="1 2">
    <name type="scientific">Acer saccharum</name>
    <name type="common">Sugar maple</name>
    <dbReference type="NCBI Taxonomy" id="4024"/>
    <lineage>
        <taxon>Eukaryota</taxon>
        <taxon>Viridiplantae</taxon>
        <taxon>Streptophyta</taxon>
        <taxon>Embryophyta</taxon>
        <taxon>Tracheophyta</taxon>
        <taxon>Spermatophyta</taxon>
        <taxon>Magnoliopsida</taxon>
        <taxon>eudicotyledons</taxon>
        <taxon>Gunneridae</taxon>
        <taxon>Pentapetalae</taxon>
        <taxon>rosids</taxon>
        <taxon>malvids</taxon>
        <taxon>Sapindales</taxon>
        <taxon>Sapindaceae</taxon>
        <taxon>Hippocastanoideae</taxon>
        <taxon>Acereae</taxon>
        <taxon>Acer</taxon>
    </lineage>
</organism>
<protein>
    <submittedName>
        <fullName evidence="1">Uncharacterized protein</fullName>
    </submittedName>
</protein>
<accession>A0AA39SGX0</accession>
<evidence type="ECO:0000313" key="2">
    <source>
        <dbReference type="Proteomes" id="UP001168877"/>
    </source>
</evidence>
<dbReference type="Proteomes" id="UP001168877">
    <property type="component" value="Unassembled WGS sequence"/>
</dbReference>
<comment type="caution">
    <text evidence="1">The sequence shown here is derived from an EMBL/GenBank/DDBJ whole genome shotgun (WGS) entry which is preliminary data.</text>
</comment>
<dbReference type="EMBL" id="JAUESC010000381">
    <property type="protein sequence ID" value="KAK0589335.1"/>
    <property type="molecule type" value="Genomic_DNA"/>
</dbReference>
<evidence type="ECO:0000313" key="1">
    <source>
        <dbReference type="EMBL" id="KAK0589335.1"/>
    </source>
</evidence>
<reference evidence="1" key="1">
    <citation type="journal article" date="2022" name="Plant J.">
        <title>Strategies of tolerance reflected in two North American maple genomes.</title>
        <authorList>
            <person name="McEvoy S.L."/>
            <person name="Sezen U.U."/>
            <person name="Trouern-Trend A."/>
            <person name="McMahon S.M."/>
            <person name="Schaberg P.G."/>
            <person name="Yang J."/>
            <person name="Wegrzyn J.L."/>
            <person name="Swenson N.G."/>
        </authorList>
    </citation>
    <scope>NUCLEOTIDE SEQUENCE</scope>
    <source>
        <strain evidence="1">NS2018</strain>
    </source>
</reference>
<name>A0AA39SGX0_ACESA</name>